<comment type="caution">
    <text evidence="2">The sequence shown here is derived from an EMBL/GenBank/DDBJ whole genome shotgun (WGS) entry which is preliminary data.</text>
</comment>
<name>A0A818YAN3_9BILA</name>
<protein>
    <submittedName>
        <fullName evidence="2">Uncharacterized protein</fullName>
    </submittedName>
</protein>
<evidence type="ECO:0000313" key="2">
    <source>
        <dbReference type="EMBL" id="CAF3751885.1"/>
    </source>
</evidence>
<gene>
    <name evidence="2" type="ORF">FNK824_LOCUS12293</name>
    <name evidence="1" type="ORF">SEV965_LOCUS35731</name>
</gene>
<evidence type="ECO:0000313" key="3">
    <source>
        <dbReference type="Proteomes" id="UP000663874"/>
    </source>
</evidence>
<evidence type="ECO:0000313" key="1">
    <source>
        <dbReference type="EMBL" id="CAF1494164.1"/>
    </source>
</evidence>
<dbReference type="EMBL" id="CAJNOU010005999">
    <property type="protein sequence ID" value="CAF1494164.1"/>
    <property type="molecule type" value="Genomic_DNA"/>
</dbReference>
<accession>A0A818YAN3</accession>
<dbReference type="EMBL" id="CAJOBE010001528">
    <property type="protein sequence ID" value="CAF3751885.1"/>
    <property type="molecule type" value="Genomic_DNA"/>
</dbReference>
<dbReference type="Proteomes" id="UP000663874">
    <property type="component" value="Unassembled WGS sequence"/>
</dbReference>
<dbReference type="AlphaFoldDB" id="A0A818YAN3"/>
<organism evidence="2 3">
    <name type="scientific">Rotaria sordida</name>
    <dbReference type="NCBI Taxonomy" id="392033"/>
    <lineage>
        <taxon>Eukaryota</taxon>
        <taxon>Metazoa</taxon>
        <taxon>Spiralia</taxon>
        <taxon>Gnathifera</taxon>
        <taxon>Rotifera</taxon>
        <taxon>Eurotatoria</taxon>
        <taxon>Bdelloidea</taxon>
        <taxon>Philodinida</taxon>
        <taxon>Philodinidae</taxon>
        <taxon>Rotaria</taxon>
    </lineage>
</organism>
<proteinExistence type="predicted"/>
<sequence>MTHPMEQAVNQVNLIKTKMSTWPRFTRYCTIENFLVIWLDPNIDEFNPDTIASINIRQHIVNTIKIFNDTNACIDFLINAENEIIFILISNDLSE</sequence>
<reference evidence="2" key="1">
    <citation type="submission" date="2021-02" db="EMBL/GenBank/DDBJ databases">
        <authorList>
            <person name="Nowell W R."/>
        </authorList>
    </citation>
    <scope>NUCLEOTIDE SEQUENCE</scope>
</reference>
<dbReference type="Proteomes" id="UP000663889">
    <property type="component" value="Unassembled WGS sequence"/>
</dbReference>